<sequence length="258" mass="28413">MSLNDLINEHFYADSATHERTRVAWVIGVTLLCVVASLLITYTALAVTNSPMLPVIFVIAALAPGIIAPITTWIIIGAIIKVTRLEELHRHQATYDDLSGLLTRRAFLERCEALLRLSVRNNQPFTLTTLDLDKFKRINDEFGHGAGDEVIKTFSQIALNVLRNADLAGRLGGEEFAIALLGSNPADARQVMERLRRDVEASSIEYFGKQISVTVSIGIASTEGRVNPTLEGLLRHSDAALYQAKDQGRNRIELAGYT</sequence>
<dbReference type="GO" id="GO:0005886">
    <property type="term" value="C:plasma membrane"/>
    <property type="evidence" value="ECO:0007669"/>
    <property type="project" value="TreeGrafter"/>
</dbReference>
<evidence type="ECO:0000256" key="2">
    <source>
        <dbReference type="ARBA" id="ARBA00012528"/>
    </source>
</evidence>
<keyword evidence="4" id="KW-0472">Membrane</keyword>
<dbReference type="PANTHER" id="PTHR45138:SF9">
    <property type="entry name" value="DIGUANYLATE CYCLASE DGCM-RELATED"/>
    <property type="match status" value="1"/>
</dbReference>
<evidence type="ECO:0000256" key="1">
    <source>
        <dbReference type="ARBA" id="ARBA00001946"/>
    </source>
</evidence>
<evidence type="ECO:0000256" key="4">
    <source>
        <dbReference type="SAM" id="Phobius"/>
    </source>
</evidence>
<dbReference type="InterPro" id="IPR050469">
    <property type="entry name" value="Diguanylate_Cyclase"/>
</dbReference>
<keyword evidence="4" id="KW-1133">Transmembrane helix</keyword>
<comment type="catalytic activity">
    <reaction evidence="3">
        <text>2 GTP = 3',3'-c-di-GMP + 2 diphosphate</text>
        <dbReference type="Rhea" id="RHEA:24898"/>
        <dbReference type="ChEBI" id="CHEBI:33019"/>
        <dbReference type="ChEBI" id="CHEBI:37565"/>
        <dbReference type="ChEBI" id="CHEBI:58805"/>
        <dbReference type="EC" id="2.7.7.65"/>
    </reaction>
</comment>
<organism evidence="6 7">
    <name type="scientific">Pseudohongiella spirulinae</name>
    <dbReference type="NCBI Taxonomy" id="1249552"/>
    <lineage>
        <taxon>Bacteria</taxon>
        <taxon>Pseudomonadati</taxon>
        <taxon>Pseudomonadota</taxon>
        <taxon>Gammaproteobacteria</taxon>
        <taxon>Pseudomonadales</taxon>
        <taxon>Pseudohongiellaceae</taxon>
        <taxon>Pseudohongiella</taxon>
    </lineage>
</organism>
<dbReference type="GO" id="GO:1902201">
    <property type="term" value="P:negative regulation of bacterial-type flagellum-dependent cell motility"/>
    <property type="evidence" value="ECO:0007669"/>
    <property type="project" value="TreeGrafter"/>
</dbReference>
<proteinExistence type="predicted"/>
<dbReference type="GO" id="GO:0052621">
    <property type="term" value="F:diguanylate cyclase activity"/>
    <property type="evidence" value="ECO:0007669"/>
    <property type="project" value="UniProtKB-EC"/>
</dbReference>
<dbReference type="Pfam" id="PF00990">
    <property type="entry name" value="GGDEF"/>
    <property type="match status" value="1"/>
</dbReference>
<dbReference type="GO" id="GO:0043709">
    <property type="term" value="P:cell adhesion involved in single-species biofilm formation"/>
    <property type="evidence" value="ECO:0007669"/>
    <property type="project" value="TreeGrafter"/>
</dbReference>
<dbReference type="InterPro" id="IPR029787">
    <property type="entry name" value="Nucleotide_cyclase"/>
</dbReference>
<dbReference type="InterPro" id="IPR000160">
    <property type="entry name" value="GGDEF_dom"/>
</dbReference>
<keyword evidence="4" id="KW-0812">Transmembrane</keyword>
<reference evidence="6 7" key="1">
    <citation type="submission" date="2015-11" db="EMBL/GenBank/DDBJ databases">
        <authorList>
            <person name="Zhang Y."/>
            <person name="Guo Z."/>
        </authorList>
    </citation>
    <scope>NUCLEOTIDE SEQUENCE [LARGE SCALE GENOMIC DNA]</scope>
    <source>
        <strain evidence="6 7">KCTC 32221</strain>
    </source>
</reference>
<dbReference type="NCBIfam" id="TIGR00254">
    <property type="entry name" value="GGDEF"/>
    <property type="match status" value="1"/>
</dbReference>
<dbReference type="PANTHER" id="PTHR45138">
    <property type="entry name" value="REGULATORY COMPONENTS OF SENSORY TRANSDUCTION SYSTEM"/>
    <property type="match status" value="1"/>
</dbReference>
<keyword evidence="7" id="KW-1185">Reference proteome</keyword>
<dbReference type="Proteomes" id="UP000065641">
    <property type="component" value="Chromosome"/>
</dbReference>
<dbReference type="STRING" id="1249552.PS2015_1746"/>
<dbReference type="AlphaFoldDB" id="A0A0S2KDL7"/>
<evidence type="ECO:0000313" key="6">
    <source>
        <dbReference type="EMBL" id="ALO46397.1"/>
    </source>
</evidence>
<feature type="domain" description="GGDEF" evidence="5">
    <location>
        <begin position="123"/>
        <end position="257"/>
    </location>
</feature>
<name>A0A0S2KDL7_9GAMM</name>
<dbReference type="SUPFAM" id="SSF55073">
    <property type="entry name" value="Nucleotide cyclase"/>
    <property type="match status" value="1"/>
</dbReference>
<gene>
    <name evidence="6" type="ORF">PS2015_1746</name>
</gene>
<evidence type="ECO:0000256" key="3">
    <source>
        <dbReference type="ARBA" id="ARBA00034247"/>
    </source>
</evidence>
<evidence type="ECO:0000259" key="5">
    <source>
        <dbReference type="PROSITE" id="PS50887"/>
    </source>
</evidence>
<accession>A0A0S2KDL7</accession>
<dbReference type="EMBL" id="CP013189">
    <property type="protein sequence ID" value="ALO46397.1"/>
    <property type="molecule type" value="Genomic_DNA"/>
</dbReference>
<comment type="cofactor">
    <cofactor evidence="1">
        <name>Mg(2+)</name>
        <dbReference type="ChEBI" id="CHEBI:18420"/>
    </cofactor>
</comment>
<protein>
    <recommendedName>
        <fullName evidence="2">diguanylate cyclase</fullName>
        <ecNumber evidence="2">2.7.7.65</ecNumber>
    </recommendedName>
</protein>
<evidence type="ECO:0000313" key="7">
    <source>
        <dbReference type="Proteomes" id="UP000065641"/>
    </source>
</evidence>
<dbReference type="CDD" id="cd01949">
    <property type="entry name" value="GGDEF"/>
    <property type="match status" value="1"/>
</dbReference>
<feature type="transmembrane region" description="Helical" evidence="4">
    <location>
        <begin position="53"/>
        <end position="80"/>
    </location>
</feature>
<dbReference type="FunFam" id="3.30.70.270:FF:000001">
    <property type="entry name" value="Diguanylate cyclase domain protein"/>
    <property type="match status" value="1"/>
</dbReference>
<dbReference type="KEGG" id="pspi:PS2015_1746"/>
<feature type="transmembrane region" description="Helical" evidence="4">
    <location>
        <begin position="23"/>
        <end position="47"/>
    </location>
</feature>
<dbReference type="PROSITE" id="PS50887">
    <property type="entry name" value="GGDEF"/>
    <property type="match status" value="1"/>
</dbReference>
<dbReference type="EC" id="2.7.7.65" evidence="2"/>
<dbReference type="Gene3D" id="3.30.70.270">
    <property type="match status" value="1"/>
</dbReference>
<dbReference type="SMART" id="SM00267">
    <property type="entry name" value="GGDEF"/>
    <property type="match status" value="1"/>
</dbReference>
<dbReference type="InterPro" id="IPR043128">
    <property type="entry name" value="Rev_trsase/Diguanyl_cyclase"/>
</dbReference>